<protein>
    <submittedName>
        <fullName evidence="2">Uncharacterized protein</fullName>
    </submittedName>
</protein>
<dbReference type="PANTHER" id="PTHR33070:SF120">
    <property type="entry name" value="EXPRESSED PROTEIN"/>
    <property type="match status" value="1"/>
</dbReference>
<feature type="compositionally biased region" description="Basic and acidic residues" evidence="1">
    <location>
        <begin position="38"/>
        <end position="67"/>
    </location>
</feature>
<accession>A0A9E7JSJ9</accession>
<organism evidence="2 3">
    <name type="scientific">Musa troglodytarum</name>
    <name type="common">fe'i banana</name>
    <dbReference type="NCBI Taxonomy" id="320322"/>
    <lineage>
        <taxon>Eukaryota</taxon>
        <taxon>Viridiplantae</taxon>
        <taxon>Streptophyta</taxon>
        <taxon>Embryophyta</taxon>
        <taxon>Tracheophyta</taxon>
        <taxon>Spermatophyta</taxon>
        <taxon>Magnoliopsida</taxon>
        <taxon>Liliopsida</taxon>
        <taxon>Zingiberales</taxon>
        <taxon>Musaceae</taxon>
        <taxon>Musa</taxon>
    </lineage>
</organism>
<keyword evidence="3" id="KW-1185">Reference proteome</keyword>
<reference evidence="2" key="1">
    <citation type="submission" date="2022-05" db="EMBL/GenBank/DDBJ databases">
        <title>The Musa troglodytarum L. genome provides insights into the mechanism of non-climacteric behaviour and enrichment of carotenoids.</title>
        <authorList>
            <person name="Wang J."/>
        </authorList>
    </citation>
    <scope>NUCLEOTIDE SEQUENCE</scope>
    <source>
        <tissue evidence="2">Leaf</tissue>
    </source>
</reference>
<evidence type="ECO:0000313" key="2">
    <source>
        <dbReference type="EMBL" id="URD92612.1"/>
    </source>
</evidence>
<dbReference type="OrthoDB" id="1701699at2759"/>
<dbReference type="AlphaFoldDB" id="A0A9E7JSJ9"/>
<feature type="compositionally biased region" description="Basic and acidic residues" evidence="1">
    <location>
        <begin position="21"/>
        <end position="30"/>
    </location>
</feature>
<proteinExistence type="predicted"/>
<dbReference type="EMBL" id="CP097505">
    <property type="protein sequence ID" value="URD92612.1"/>
    <property type="molecule type" value="Genomic_DNA"/>
</dbReference>
<dbReference type="Pfam" id="PF03087">
    <property type="entry name" value="BPS1"/>
    <property type="match status" value="1"/>
</dbReference>
<sequence length="181" mass="20773">MGGRINGWVYQIVGRVQRSEGSLDCHERAHPRSSASSWKERRGSDREQGERLRSIREEGGEGDEDCCRSLKRTEDKRMDEHNDLPTAIRVLMQAKVITVAILRLVSSFLSMQTRRPRSSRWSFVSKALSKRKVDVDGERAGRAHSQLQSLEVTIEGFERGLECLFRQLIRSRVSLFNMHSS</sequence>
<evidence type="ECO:0000256" key="1">
    <source>
        <dbReference type="SAM" id="MobiDB-lite"/>
    </source>
</evidence>
<dbReference type="GO" id="GO:0048367">
    <property type="term" value="P:shoot system development"/>
    <property type="evidence" value="ECO:0007669"/>
    <property type="project" value="InterPro"/>
</dbReference>
<dbReference type="GO" id="GO:0048364">
    <property type="term" value="P:root development"/>
    <property type="evidence" value="ECO:0007669"/>
    <property type="project" value="InterPro"/>
</dbReference>
<evidence type="ECO:0000313" key="3">
    <source>
        <dbReference type="Proteomes" id="UP001055439"/>
    </source>
</evidence>
<gene>
    <name evidence="2" type="ORF">MUK42_37252</name>
</gene>
<name>A0A9E7JSJ9_9LILI</name>
<dbReference type="PANTHER" id="PTHR33070">
    <property type="entry name" value="OS06G0725500 PROTEIN"/>
    <property type="match status" value="1"/>
</dbReference>
<dbReference type="Proteomes" id="UP001055439">
    <property type="component" value="Chromosome 3"/>
</dbReference>
<feature type="region of interest" description="Disordered" evidence="1">
    <location>
        <begin position="21"/>
        <end position="67"/>
    </location>
</feature>
<dbReference type="InterPro" id="IPR004320">
    <property type="entry name" value="BPS1_pln"/>
</dbReference>